<dbReference type="PANTHER" id="PTHR23270:SF10">
    <property type="entry name" value="PROTEIN RRP5 HOMOLOG"/>
    <property type="match status" value="1"/>
</dbReference>
<dbReference type="Pfam" id="PF23231">
    <property type="entry name" value="HAT_Syf1_CNRKL1_C"/>
    <property type="match status" value="1"/>
</dbReference>
<dbReference type="InterPro" id="IPR055430">
    <property type="entry name" value="HAT_Syf1_CNRKL1_C"/>
</dbReference>
<evidence type="ECO:0000256" key="4">
    <source>
        <dbReference type="ARBA" id="ARBA00023242"/>
    </source>
</evidence>
<dbReference type="PANTHER" id="PTHR23270">
    <property type="entry name" value="PROGRAMMED CELL DEATH PROTEIN 11 PRE-RRNA PROCESSING PROTEIN RRP5"/>
    <property type="match status" value="1"/>
</dbReference>
<evidence type="ECO:0000259" key="6">
    <source>
        <dbReference type="Pfam" id="PF23231"/>
    </source>
</evidence>
<feature type="coiled-coil region" evidence="5">
    <location>
        <begin position="52"/>
        <end position="79"/>
    </location>
</feature>
<dbReference type="GO" id="GO:0006364">
    <property type="term" value="P:rRNA processing"/>
    <property type="evidence" value="ECO:0007669"/>
    <property type="project" value="UniProtKB-KW"/>
</dbReference>
<protein>
    <recommendedName>
        <fullName evidence="6">Pre-mRNA-splicing factor Syf1/CRNKL1-like C-terminal HAT-repeats domain-containing protein</fullName>
    </recommendedName>
</protein>
<dbReference type="SMART" id="SM00386">
    <property type="entry name" value="HAT"/>
    <property type="match status" value="5"/>
</dbReference>
<keyword evidence="2" id="KW-0698">rRNA processing</keyword>
<dbReference type="SUPFAM" id="SSF48452">
    <property type="entry name" value="TPR-like"/>
    <property type="match status" value="2"/>
</dbReference>
<dbReference type="GO" id="GO:0032040">
    <property type="term" value="C:small-subunit processome"/>
    <property type="evidence" value="ECO:0007669"/>
    <property type="project" value="TreeGrafter"/>
</dbReference>
<dbReference type="Proteomes" id="UP001367676">
    <property type="component" value="Unassembled WGS sequence"/>
</dbReference>
<evidence type="ECO:0000256" key="5">
    <source>
        <dbReference type="SAM" id="Coils"/>
    </source>
</evidence>
<comment type="subcellular location">
    <subcellularLocation>
        <location evidence="1">Nucleus</location>
    </subcellularLocation>
</comment>
<reference evidence="7 8" key="1">
    <citation type="submission" date="2024-03" db="EMBL/GenBank/DDBJ databases">
        <title>Adaptation during the transition from Ophiocordyceps entomopathogen to insect associate is accompanied by gene loss and intensified selection.</title>
        <authorList>
            <person name="Ward C.M."/>
            <person name="Onetto C.A."/>
            <person name="Borneman A.R."/>
        </authorList>
    </citation>
    <scope>NUCLEOTIDE SEQUENCE [LARGE SCALE GENOMIC DNA]</scope>
    <source>
        <strain evidence="7">AWRI1</strain>
        <tissue evidence="7">Single Adult Female</tissue>
    </source>
</reference>
<evidence type="ECO:0000256" key="2">
    <source>
        <dbReference type="ARBA" id="ARBA00022552"/>
    </source>
</evidence>
<dbReference type="Gene3D" id="1.25.40.10">
    <property type="entry name" value="Tetratricopeptide repeat domain"/>
    <property type="match status" value="2"/>
</dbReference>
<evidence type="ECO:0000256" key="1">
    <source>
        <dbReference type="ARBA" id="ARBA00004123"/>
    </source>
</evidence>
<dbReference type="InterPro" id="IPR011990">
    <property type="entry name" value="TPR-like_helical_dom_sf"/>
</dbReference>
<name>A0AAN9Y601_9HEMI</name>
<organism evidence="7 8">
    <name type="scientific">Parthenolecanium corni</name>
    <dbReference type="NCBI Taxonomy" id="536013"/>
    <lineage>
        <taxon>Eukaryota</taxon>
        <taxon>Metazoa</taxon>
        <taxon>Ecdysozoa</taxon>
        <taxon>Arthropoda</taxon>
        <taxon>Hexapoda</taxon>
        <taxon>Insecta</taxon>
        <taxon>Pterygota</taxon>
        <taxon>Neoptera</taxon>
        <taxon>Paraneoptera</taxon>
        <taxon>Hemiptera</taxon>
        <taxon>Sternorrhyncha</taxon>
        <taxon>Coccoidea</taxon>
        <taxon>Coccidae</taxon>
        <taxon>Parthenolecanium</taxon>
    </lineage>
</organism>
<evidence type="ECO:0000313" key="7">
    <source>
        <dbReference type="EMBL" id="KAK7591228.1"/>
    </source>
</evidence>
<dbReference type="InterPro" id="IPR045209">
    <property type="entry name" value="Rrp5"/>
</dbReference>
<dbReference type="AlphaFoldDB" id="A0AAN9Y601"/>
<gene>
    <name evidence="7" type="ORF">V9T40_002841</name>
</gene>
<keyword evidence="3" id="KW-0677">Repeat</keyword>
<keyword evidence="5" id="KW-0175">Coiled coil</keyword>
<keyword evidence="8" id="KW-1185">Reference proteome</keyword>
<evidence type="ECO:0000256" key="3">
    <source>
        <dbReference type="ARBA" id="ARBA00022737"/>
    </source>
</evidence>
<dbReference type="InterPro" id="IPR003107">
    <property type="entry name" value="HAT"/>
</dbReference>
<keyword evidence="4" id="KW-0539">Nucleus</keyword>
<sequence length="351" mass="41443">MNSKSKRKSLPRLELEDYSFSWDTKPSILGKRYNENADDSSSDDEKIVVEKKRISKKEKKELERRKEQKLREIEEELLNLDNPRSVDQFDRLLLGSPNNSELWIKYMSFHLQATEFEKVRATAERALKTIDIKEQQERLNIWIALLNFENLYGTKETLEKCLEEAVRMNDDYTVYMKMLDIFVSSNKSQELDKLINKVSKKFKESLECWLNCSEAYFKIKEFSKARLLFQKALQSLVKKEHISFISRFALLENKYGFSEKAQTLFEHVLTTYPARTDVWSCYVDMLVKSNSIQIARQVLERARAQKLPPKKMKFLFTKSIAFEENHGNPEAVAVIKQEAERYISNYSKIFD</sequence>
<evidence type="ECO:0000313" key="8">
    <source>
        <dbReference type="Proteomes" id="UP001367676"/>
    </source>
</evidence>
<dbReference type="EMBL" id="JBBCAQ010000022">
    <property type="protein sequence ID" value="KAK7591228.1"/>
    <property type="molecule type" value="Genomic_DNA"/>
</dbReference>
<comment type="caution">
    <text evidence="7">The sequence shown here is derived from an EMBL/GenBank/DDBJ whole genome shotgun (WGS) entry which is preliminary data.</text>
</comment>
<proteinExistence type="predicted"/>
<accession>A0AAN9Y601</accession>
<dbReference type="GO" id="GO:0003723">
    <property type="term" value="F:RNA binding"/>
    <property type="evidence" value="ECO:0007669"/>
    <property type="project" value="TreeGrafter"/>
</dbReference>
<feature type="domain" description="Pre-mRNA-splicing factor Syf1/CRNKL1-like C-terminal HAT-repeats" evidence="6">
    <location>
        <begin position="98"/>
        <end position="345"/>
    </location>
</feature>